<proteinExistence type="predicted"/>
<accession>A0A926L4Z4</accession>
<evidence type="ECO:0000313" key="2">
    <source>
        <dbReference type="Proteomes" id="UP000621210"/>
    </source>
</evidence>
<protein>
    <submittedName>
        <fullName evidence="1">Uncharacterized protein</fullName>
    </submittedName>
</protein>
<dbReference type="RefSeq" id="WP_188181198.1">
    <property type="nucleotide sequence ID" value="NZ_JACVQF010000186.1"/>
</dbReference>
<name>A0A926L4Z4_9ACTN</name>
<dbReference type="AlphaFoldDB" id="A0A926L4Z4"/>
<dbReference type="EMBL" id="JACVQF010000186">
    <property type="protein sequence ID" value="MBD0420198.1"/>
    <property type="molecule type" value="Genomic_DNA"/>
</dbReference>
<dbReference type="Proteomes" id="UP000621210">
    <property type="component" value="Unassembled WGS sequence"/>
</dbReference>
<sequence>MRRTLLRLVPILAVLVAAGAFIVANRTQAITPEGTRVTLAMALKEYRDHPSALRDDLGQITRPVAPSKEVKGFTKPKAGVYTYRTDGSDSIIYDGDSYERPFPKETHARVLHASGCVWELYFTPIEEHTDAHRQCSGQGEYLCLAHMQKVSFAGIEGDEAHKCNPAMVQVGGDAVKPGGREETICVAHGNRAAIKIKYIGDETVTVDGEAREAHHVKIDSYVRGDGLDGDAVADVWFDKEDGLYLKVVRSADVNVDRGGGNKGTYRVEASYTLESRTPKV</sequence>
<gene>
    <name evidence="1" type="ORF">H0H10_13630</name>
</gene>
<reference evidence="1" key="2">
    <citation type="submission" date="2020-09" db="EMBL/GenBank/DDBJ databases">
        <authorList>
            <person name="Luo X."/>
        </authorList>
    </citation>
    <scope>NUCLEOTIDE SEQUENCE</scope>
    <source>
        <strain evidence="1">TRM S81-3</strain>
    </source>
</reference>
<evidence type="ECO:0000313" key="1">
    <source>
        <dbReference type="EMBL" id="MBD0420198.1"/>
    </source>
</evidence>
<organism evidence="1 2">
    <name type="scientific">Streptomyces griseicoloratus</name>
    <dbReference type="NCBI Taxonomy" id="2752516"/>
    <lineage>
        <taxon>Bacteria</taxon>
        <taxon>Bacillati</taxon>
        <taxon>Actinomycetota</taxon>
        <taxon>Actinomycetes</taxon>
        <taxon>Kitasatosporales</taxon>
        <taxon>Streptomycetaceae</taxon>
        <taxon>Streptomyces</taxon>
    </lineage>
</organism>
<comment type="caution">
    <text evidence="1">The sequence shown here is derived from an EMBL/GenBank/DDBJ whole genome shotgun (WGS) entry which is preliminary data.</text>
</comment>
<reference evidence="1" key="1">
    <citation type="submission" date="2020-09" db="EMBL/GenBank/DDBJ databases">
        <title>Streptomyces grisecoloratus sp. nov., isolated from cotton soil.</title>
        <authorList>
            <person name="Xing L."/>
        </authorList>
    </citation>
    <scope>NUCLEOTIDE SEQUENCE</scope>
    <source>
        <strain evidence="1">TRM S81-3</strain>
    </source>
</reference>
<keyword evidence="2" id="KW-1185">Reference proteome</keyword>